<name>A0ABP7V6N4_9ACTN</name>
<evidence type="ECO:0000313" key="2">
    <source>
        <dbReference type="Proteomes" id="UP001499984"/>
    </source>
</evidence>
<reference evidence="2" key="1">
    <citation type="journal article" date="2019" name="Int. J. Syst. Evol. Microbiol.">
        <title>The Global Catalogue of Microorganisms (GCM) 10K type strain sequencing project: providing services to taxonomists for standard genome sequencing and annotation.</title>
        <authorList>
            <consortium name="The Broad Institute Genomics Platform"/>
            <consortium name="The Broad Institute Genome Sequencing Center for Infectious Disease"/>
            <person name="Wu L."/>
            <person name="Ma J."/>
        </authorList>
    </citation>
    <scope>NUCLEOTIDE SEQUENCE [LARGE SCALE GENOMIC DNA]</scope>
    <source>
        <strain evidence="2">JCM 16925</strain>
    </source>
</reference>
<sequence>MLPGRIRPAEDTVGDAVRGDCGVLVADGRGDWVLAVAVGLELLLAVGVSDAVGVLVSDGVVALTWVVATVDAAVGPASSLRSGSKPMTR</sequence>
<accession>A0ABP7V6N4</accession>
<gene>
    <name evidence="1" type="ORF">GCM10022233_37090</name>
</gene>
<comment type="caution">
    <text evidence="1">The sequence shown here is derived from an EMBL/GenBank/DDBJ whole genome shotgun (WGS) entry which is preliminary data.</text>
</comment>
<protein>
    <submittedName>
        <fullName evidence="1">Uncharacterized protein</fullName>
    </submittedName>
</protein>
<proteinExistence type="predicted"/>
<evidence type="ECO:0000313" key="1">
    <source>
        <dbReference type="EMBL" id="GAA4060469.1"/>
    </source>
</evidence>
<dbReference type="Proteomes" id="UP001499984">
    <property type="component" value="Unassembled WGS sequence"/>
</dbReference>
<keyword evidence="2" id="KW-1185">Reference proteome</keyword>
<dbReference type="EMBL" id="BAAAZY010000010">
    <property type="protein sequence ID" value="GAA4060469.1"/>
    <property type="molecule type" value="Genomic_DNA"/>
</dbReference>
<organism evidence="1 2">
    <name type="scientific">Streptomyces shaanxiensis</name>
    <dbReference type="NCBI Taxonomy" id="653357"/>
    <lineage>
        <taxon>Bacteria</taxon>
        <taxon>Bacillati</taxon>
        <taxon>Actinomycetota</taxon>
        <taxon>Actinomycetes</taxon>
        <taxon>Kitasatosporales</taxon>
        <taxon>Streptomycetaceae</taxon>
        <taxon>Streptomyces</taxon>
    </lineage>
</organism>